<feature type="compositionally biased region" description="Basic and acidic residues" evidence="7">
    <location>
        <begin position="1528"/>
        <end position="1550"/>
    </location>
</feature>
<dbReference type="PROSITE" id="PS50297">
    <property type="entry name" value="ANK_REP_REGION"/>
    <property type="match status" value="4"/>
</dbReference>
<organism evidence="10 11">
    <name type="scientific">Lasiosphaeria miniovina</name>
    <dbReference type="NCBI Taxonomy" id="1954250"/>
    <lineage>
        <taxon>Eukaryota</taxon>
        <taxon>Fungi</taxon>
        <taxon>Dikarya</taxon>
        <taxon>Ascomycota</taxon>
        <taxon>Pezizomycotina</taxon>
        <taxon>Sordariomycetes</taxon>
        <taxon>Sordariomycetidae</taxon>
        <taxon>Sordariales</taxon>
        <taxon>Lasiosphaeriaceae</taxon>
        <taxon>Lasiosphaeria</taxon>
    </lineage>
</organism>
<feature type="compositionally biased region" description="Acidic residues" evidence="7">
    <location>
        <begin position="831"/>
        <end position="862"/>
    </location>
</feature>
<keyword evidence="6" id="KW-0256">Endoplasmic reticulum</keyword>
<feature type="repeat" description="ANK" evidence="5">
    <location>
        <begin position="983"/>
        <end position="1015"/>
    </location>
</feature>
<evidence type="ECO:0000256" key="1">
    <source>
        <dbReference type="ARBA" id="ARBA00003496"/>
    </source>
</evidence>
<feature type="compositionally biased region" description="Basic and acidic residues" evidence="7">
    <location>
        <begin position="457"/>
        <end position="466"/>
    </location>
</feature>
<dbReference type="GeneID" id="85323939"/>
<dbReference type="EMBL" id="JAUIRO010000008">
    <property type="protein sequence ID" value="KAK0704077.1"/>
    <property type="molecule type" value="Genomic_DNA"/>
</dbReference>
<reference evidence="10" key="1">
    <citation type="submission" date="2023-06" db="EMBL/GenBank/DDBJ databases">
        <title>Genome-scale phylogeny and comparative genomics of the fungal order Sordariales.</title>
        <authorList>
            <consortium name="Lawrence Berkeley National Laboratory"/>
            <person name="Hensen N."/>
            <person name="Bonometti L."/>
            <person name="Westerberg I."/>
            <person name="Brannstrom I.O."/>
            <person name="Guillou S."/>
            <person name="Cros-Aarteil S."/>
            <person name="Calhoun S."/>
            <person name="Haridas S."/>
            <person name="Kuo A."/>
            <person name="Mondo S."/>
            <person name="Pangilinan J."/>
            <person name="Riley R."/>
            <person name="LaButti K."/>
            <person name="Andreopoulos B."/>
            <person name="Lipzen A."/>
            <person name="Chen C."/>
            <person name="Yanf M."/>
            <person name="Daum C."/>
            <person name="Ng V."/>
            <person name="Clum A."/>
            <person name="Steindorff A."/>
            <person name="Ohm R."/>
            <person name="Martin F."/>
            <person name="Silar P."/>
            <person name="Natvig D."/>
            <person name="Lalanne C."/>
            <person name="Gautier V."/>
            <person name="Ament-velasquez S.L."/>
            <person name="Kruys A."/>
            <person name="Hutchinson M.I."/>
            <person name="Powell A.J."/>
            <person name="Barry K."/>
            <person name="Miller A.N."/>
            <person name="Grigoriev I.V."/>
            <person name="Debuchy R."/>
            <person name="Gladieux P."/>
            <person name="Thoren M.H."/>
            <person name="Johannesson H."/>
        </authorList>
    </citation>
    <scope>NUCLEOTIDE SEQUENCE</scope>
    <source>
        <strain evidence="10">SMH2392-1A</strain>
    </source>
</reference>
<dbReference type="PANTHER" id="PTHR24198:SF165">
    <property type="entry name" value="ANKYRIN REPEAT-CONTAINING PROTEIN-RELATED"/>
    <property type="match status" value="1"/>
</dbReference>
<comment type="subcellular location">
    <subcellularLocation>
        <location evidence="6">Endoplasmic reticulum membrane</location>
    </subcellularLocation>
</comment>
<dbReference type="InterPro" id="IPR036770">
    <property type="entry name" value="Ankyrin_rpt-contain_sf"/>
</dbReference>
<feature type="compositionally biased region" description="Acidic residues" evidence="7">
    <location>
        <begin position="1647"/>
        <end position="1657"/>
    </location>
</feature>
<evidence type="ECO:0000256" key="6">
    <source>
        <dbReference type="RuleBase" id="RU365011"/>
    </source>
</evidence>
<feature type="compositionally biased region" description="Acidic residues" evidence="7">
    <location>
        <begin position="1628"/>
        <end position="1638"/>
    </location>
</feature>
<feature type="region of interest" description="Disordered" evidence="7">
    <location>
        <begin position="1507"/>
        <end position="1657"/>
    </location>
</feature>
<dbReference type="PROSITE" id="PS50088">
    <property type="entry name" value="ANK_REPEAT"/>
    <property type="match status" value="5"/>
</dbReference>
<evidence type="ECO:0000256" key="7">
    <source>
        <dbReference type="SAM" id="MobiDB-lite"/>
    </source>
</evidence>
<evidence type="ECO:0000256" key="5">
    <source>
        <dbReference type="PROSITE-ProRule" id="PRU00023"/>
    </source>
</evidence>
<feature type="region of interest" description="Disordered" evidence="7">
    <location>
        <begin position="798"/>
        <end position="887"/>
    </location>
</feature>
<comment type="similarity">
    <text evidence="6">Belongs to the GPI inositol-deacylase family.</text>
</comment>
<feature type="repeat" description="ANK" evidence="5">
    <location>
        <begin position="1417"/>
        <end position="1449"/>
    </location>
</feature>
<evidence type="ECO:0000256" key="4">
    <source>
        <dbReference type="ARBA" id="ARBA00023043"/>
    </source>
</evidence>
<dbReference type="GO" id="GO:0005789">
    <property type="term" value="C:endoplasmic reticulum membrane"/>
    <property type="evidence" value="ECO:0007669"/>
    <property type="project" value="UniProtKB-SubCell"/>
</dbReference>
<dbReference type="SUPFAM" id="SSF53474">
    <property type="entry name" value="alpha/beta-Hydrolases"/>
    <property type="match status" value="1"/>
</dbReference>
<dbReference type="Pfam" id="PF12796">
    <property type="entry name" value="Ank_2"/>
    <property type="match status" value="3"/>
</dbReference>
<evidence type="ECO:0000313" key="10">
    <source>
        <dbReference type="EMBL" id="KAK0704077.1"/>
    </source>
</evidence>
<evidence type="ECO:0000259" key="9">
    <source>
        <dbReference type="Pfam" id="PF24883"/>
    </source>
</evidence>
<dbReference type="GO" id="GO:0016788">
    <property type="term" value="F:hydrolase activity, acting on ester bonds"/>
    <property type="evidence" value="ECO:0007669"/>
    <property type="project" value="InterPro"/>
</dbReference>
<dbReference type="PANTHER" id="PTHR24198">
    <property type="entry name" value="ANKYRIN REPEAT AND PROTEIN KINASE DOMAIN-CONTAINING PROTEIN"/>
    <property type="match status" value="1"/>
</dbReference>
<dbReference type="InterPro" id="IPR012908">
    <property type="entry name" value="PGAP1-ab_dom-like"/>
</dbReference>
<dbReference type="SUPFAM" id="SSF48403">
    <property type="entry name" value="Ankyrin repeat"/>
    <property type="match status" value="3"/>
</dbReference>
<dbReference type="PRINTS" id="PR01415">
    <property type="entry name" value="ANKYRIN"/>
</dbReference>
<accession>A0AA40DKF3</accession>
<dbReference type="GO" id="GO:0015031">
    <property type="term" value="P:protein transport"/>
    <property type="evidence" value="ECO:0007669"/>
    <property type="project" value="UniProtKB-KW"/>
</dbReference>
<sequence length="1657" mass="179055">MATKPIKEGVDIVLDPPDATVDILAIPGLGANPAKSWMWNEKEENSFNWLSSSDGLKKDFPKARVLLYYYASAYRGSFKIKQYMTNIAKVMLDALQLRREARKCPRRPIVLIGHSMGGLVAAKVLLLAEQRRDIYPDMYESIVACLTFGTPFDGAPVADIATEWTKINEALGTAISSKLLDLLTPGNESLRELKHEFVRSAGKLGQKVEIHCFYEELQTHWEPIISKLASTDFPSQSLSKLKLKEYRDFVSRDSATLPGVLETGLARTHRDLVRFEGFKDTQYQLVRAPLKRIINSAPLNAKARFNFTRQSTIDSATLASVINALEGADIQKKFRALSQRLASESWIVKEPEYLDWLQSEGRRDQYLWIYGPEGKGKTTAVTAVIREIESRISEDELNRADQFPTLLAYFFCDQAPDYCTAEDVVKSLLLQLCKQQDVLATYAKQFTGKSKTATKSSAKDEPKDGANAEDGPGASKTKDEAGGKSKGDSSALGIENLWQSLKDMLTEGSIGTVYFVICNLHELPEEDDSTRKLLSFIQAAIQEGGSAAVESSSGKRVRTKWLFASRDRLSIRRVLGASPPVRGIDLDDAKYGDKVKLELQRHAWAKVDDLQRQKGYNKAMAYFAGSVIGSRAESTKWIDVAIVQLAALPAKANDIRVRRMLERVPQDFAALLDNAWIAILKPTDDDMDTIKELLRALVLAYQDPTESELLVLAGLSSEDAGAKESLRKMIDKCRPLLTLRKSGDEAEISFVNADVKKHLHRNSKKLLGLEEDAIKLQHGILALRCFSHVVDRLTAALQNTSKEEQPQPAETRPAKDAADDAAEPAAKDSGDGGDDDADSGSDSDDFDEEFDEEFDSDSDSDSDDHLPNHANDAPEPGSGKQQQQQPPPLLALRYATKYWLRHASEATLDIAQRLSLEKTFWDADSKIRRLWLAEYERLTGAFEDFDVDSLKALHVAAAIGFPHLVETLIKAGYEHEVREYDSLSNSPLHLAASFGKTEIVEQLLMKGAAIDDAGEDGTSCTPLSMAALSGCTAVMAKLMSWKANPDAVDAEMGPVVNAAILSGNTDAAKMLIDKGARLNYDDDDGSDDENEREWSPPLALAAEYSDLTMFDTILEAGAQSLGGDEYDKALVAAAVSGRVEVVGRLLQFNPSEASFQDALEAAHAESNWDVAKVLLRSAPQPLDCDDLFETAATDAESLESVLQAVWEHTHHGVAQPLLDECLYAAADSEKEDTVKALLAMGASPDAPGDEYGNALTAAANDGTSAIVAALLSAGAAVTSSAGFALQAAAAQGHGEVVAQLLDAGAQIDHVSPHHSSGTALQAACDYGYAEIVSLLISRGADVNLGSGENELPVLAATMQAEPEILKLLLQAPGIEVNPPDSGPRRASPLHHAASLLPEESVRALLAAGARVDVADADGATPLMAAAASGDDECVRVLLEYGADVMVVSPHLGTALEVAAAEGSEECVSLLLARALVVLRELKKAADAGGGAARRIIEAERTGRKEAMAAEAKKRAEEEGENASVSGAAREDSHHDEEDREGERQGSKDIAADGEGDVDGELIAGMESLHVDNQPEEGSQAGDVPAEEPNSREVADAPLDLPFQGYEGDEGELPFTGDLPFGNDSNSEAGDEYPDEDSSESGPGKQDSDDEGGYYDSD</sequence>
<feature type="repeat" description="ANK" evidence="5">
    <location>
        <begin position="1384"/>
        <end position="1416"/>
    </location>
</feature>
<dbReference type="SMART" id="SM00248">
    <property type="entry name" value="ANK"/>
    <property type="match status" value="14"/>
</dbReference>
<dbReference type="Pfam" id="PF24883">
    <property type="entry name" value="NPHP3_N"/>
    <property type="match status" value="1"/>
</dbReference>
<protein>
    <recommendedName>
        <fullName evidence="2 6">GPI inositol-deacylase</fullName>
        <ecNumber evidence="6">3.1.-.-</ecNumber>
    </recommendedName>
</protein>
<keyword evidence="11" id="KW-1185">Reference proteome</keyword>
<feature type="repeat" description="ANK" evidence="5">
    <location>
        <begin position="1315"/>
        <end position="1347"/>
    </location>
</feature>
<gene>
    <name evidence="10" type="ORF">B0T26DRAFT_681683</name>
</gene>
<keyword evidence="3" id="KW-0677">Repeat</keyword>
<dbReference type="Gene3D" id="3.40.50.300">
    <property type="entry name" value="P-loop containing nucleotide triphosphate hydrolases"/>
    <property type="match status" value="1"/>
</dbReference>
<feature type="region of interest" description="Disordered" evidence="7">
    <location>
        <begin position="451"/>
        <end position="489"/>
    </location>
</feature>
<feature type="domain" description="Nephrocystin 3-like N-terminal" evidence="9">
    <location>
        <begin position="345"/>
        <end position="452"/>
    </location>
</feature>
<feature type="domain" description="GPI inositol-deacylase PGAP1-like alpha/beta" evidence="8">
    <location>
        <begin position="91"/>
        <end position="176"/>
    </location>
</feature>
<feature type="repeat" description="ANK" evidence="5">
    <location>
        <begin position="1280"/>
        <end position="1312"/>
    </location>
</feature>
<keyword evidence="6" id="KW-0378">Hydrolase</keyword>
<dbReference type="EC" id="3.1.-.-" evidence="6"/>
<dbReference type="InterPro" id="IPR002110">
    <property type="entry name" value="Ankyrin_rpt"/>
</dbReference>
<dbReference type="Pfam" id="PF07819">
    <property type="entry name" value="PGAP1"/>
    <property type="match status" value="1"/>
</dbReference>
<keyword evidence="6" id="KW-0653">Protein transport</keyword>
<evidence type="ECO:0000256" key="3">
    <source>
        <dbReference type="ARBA" id="ARBA00022737"/>
    </source>
</evidence>
<name>A0AA40DKF3_9PEZI</name>
<keyword evidence="4 5" id="KW-0040">ANK repeat</keyword>
<dbReference type="RefSeq" id="XP_060290936.1">
    <property type="nucleotide sequence ID" value="XM_060440669.1"/>
</dbReference>
<comment type="function">
    <text evidence="1 6">Involved in inositol deacylation of GPI-anchored proteins which plays important roles in the quality control and ER-associated degradation of GPI-anchored proteins.</text>
</comment>
<dbReference type="InterPro" id="IPR029058">
    <property type="entry name" value="AB_hydrolase_fold"/>
</dbReference>
<dbReference type="Gene3D" id="3.40.50.1820">
    <property type="entry name" value="alpha/beta hydrolase"/>
    <property type="match status" value="1"/>
</dbReference>
<evidence type="ECO:0000313" key="11">
    <source>
        <dbReference type="Proteomes" id="UP001172101"/>
    </source>
</evidence>
<comment type="caution">
    <text evidence="10">The sequence shown here is derived from an EMBL/GenBank/DDBJ whole genome shotgun (WGS) entry which is preliminary data.</text>
</comment>
<feature type="compositionally biased region" description="Basic and acidic residues" evidence="7">
    <location>
        <begin position="476"/>
        <end position="487"/>
    </location>
</feature>
<evidence type="ECO:0000256" key="2">
    <source>
        <dbReference type="ARBA" id="ARBA00015856"/>
    </source>
</evidence>
<keyword evidence="6" id="KW-0472">Membrane</keyword>
<dbReference type="Proteomes" id="UP001172101">
    <property type="component" value="Unassembled WGS sequence"/>
</dbReference>
<dbReference type="Gene3D" id="1.25.40.20">
    <property type="entry name" value="Ankyrin repeat-containing domain"/>
    <property type="match status" value="3"/>
</dbReference>
<proteinExistence type="inferred from homology"/>
<keyword evidence="6" id="KW-0813">Transport</keyword>
<dbReference type="InterPro" id="IPR027417">
    <property type="entry name" value="P-loop_NTPase"/>
</dbReference>
<evidence type="ECO:0000259" key="8">
    <source>
        <dbReference type="Pfam" id="PF07819"/>
    </source>
</evidence>
<dbReference type="InterPro" id="IPR056884">
    <property type="entry name" value="NPHP3-like_N"/>
</dbReference>
<feature type="compositionally biased region" description="Basic and acidic residues" evidence="7">
    <location>
        <begin position="1507"/>
        <end position="1516"/>
    </location>
</feature>